<feature type="transmembrane region" description="Helical" evidence="4">
    <location>
        <begin position="84"/>
        <end position="107"/>
    </location>
</feature>
<dbReference type="Pfam" id="PF03403">
    <property type="entry name" value="PAF-AH_p_II"/>
    <property type="match status" value="1"/>
</dbReference>
<evidence type="ECO:0000256" key="2">
    <source>
        <dbReference type="ARBA" id="ARBA00022963"/>
    </source>
</evidence>
<evidence type="ECO:0000313" key="6">
    <source>
        <dbReference type="Proteomes" id="UP001223586"/>
    </source>
</evidence>
<comment type="caution">
    <text evidence="5">The sequence shown here is derived from an EMBL/GenBank/DDBJ whole genome shotgun (WGS) entry which is preliminary data.</text>
</comment>
<keyword evidence="4" id="KW-1133">Transmembrane helix</keyword>
<accession>A0ABT9WP87</accession>
<protein>
    <submittedName>
        <fullName evidence="5">Dienelactone hydrolase</fullName>
    </submittedName>
</protein>
<keyword evidence="4" id="KW-0472">Membrane</keyword>
<feature type="transmembrane region" description="Helical" evidence="4">
    <location>
        <begin position="29"/>
        <end position="46"/>
    </location>
</feature>
<dbReference type="Gene3D" id="3.40.50.1820">
    <property type="entry name" value="alpha/beta hydrolase"/>
    <property type="match status" value="1"/>
</dbReference>
<gene>
    <name evidence="5" type="ORF">J2S08_000935</name>
</gene>
<dbReference type="PANTHER" id="PTHR10272:SF0">
    <property type="entry name" value="PLATELET-ACTIVATING FACTOR ACETYLHYDROLASE"/>
    <property type="match status" value="1"/>
</dbReference>
<sequence>MRLFELMIIVINLTATGVMIFGKRKRHIDLVLLSSIVFIVLLHGIIEHFRLQLIPAYVVGLVLGVVFIFRIINEQKKTRRQSRVKKCLAATLVLAATAVCMYLNYLLPVFSMPAPTGKYAVGTISQHLKDETREEILTTKQGDKRELMINVWYPVNPEAAKQKTKEHYPSELGEAISLVFDIPKQLFSHVTMIPTHVVTGLELSKDETSYPVLLFSPGVRSTRFQSMTAIEELVSHGYIVVGIDHPITSAKVSFPDGKTLFYKPGPEFTTSAEVYENNIKGISIRTADASFVLDTLTEWNKKNSDSIFEGKLDLNRVGIFGHSYGGATTAETLAQDKRFKAGVSLEGGFWGSVAHAELQQPFMYMMSGKTAESFDPSATIKDKVFYEEFSADLESVMDKSKNDTYYLTVDHFFHQSFTDLALISPSIFAKNIDPVHNIDITRSYVRAFFDQYLKGEHQTLLEGPSSKFPEVSFDKTFTKKK</sequence>
<dbReference type="EMBL" id="JAUSTT010000004">
    <property type="protein sequence ID" value="MDQ0175101.1"/>
    <property type="molecule type" value="Genomic_DNA"/>
</dbReference>
<dbReference type="InterPro" id="IPR029058">
    <property type="entry name" value="AB_hydrolase_fold"/>
</dbReference>
<evidence type="ECO:0000256" key="4">
    <source>
        <dbReference type="SAM" id="Phobius"/>
    </source>
</evidence>
<feature type="transmembrane region" description="Helical" evidence="4">
    <location>
        <begin position="6"/>
        <end position="22"/>
    </location>
</feature>
<evidence type="ECO:0000313" key="5">
    <source>
        <dbReference type="EMBL" id="MDQ0175101.1"/>
    </source>
</evidence>
<keyword evidence="6" id="KW-1185">Reference proteome</keyword>
<organism evidence="5 6">
    <name type="scientific">Bacillus chungangensis</name>
    <dbReference type="NCBI Taxonomy" id="587633"/>
    <lineage>
        <taxon>Bacteria</taxon>
        <taxon>Bacillati</taxon>
        <taxon>Bacillota</taxon>
        <taxon>Bacilli</taxon>
        <taxon>Bacillales</taxon>
        <taxon>Bacillaceae</taxon>
        <taxon>Bacillus</taxon>
    </lineage>
</organism>
<evidence type="ECO:0000256" key="3">
    <source>
        <dbReference type="ARBA" id="ARBA00023098"/>
    </source>
</evidence>
<dbReference type="Proteomes" id="UP001223586">
    <property type="component" value="Unassembled WGS sequence"/>
</dbReference>
<reference evidence="5 6" key="1">
    <citation type="submission" date="2023-07" db="EMBL/GenBank/DDBJ databases">
        <title>Genomic Encyclopedia of Type Strains, Phase IV (KMG-IV): sequencing the most valuable type-strain genomes for metagenomic binning, comparative biology and taxonomic classification.</title>
        <authorList>
            <person name="Goeker M."/>
        </authorList>
    </citation>
    <scope>NUCLEOTIDE SEQUENCE [LARGE SCALE GENOMIC DNA]</scope>
    <source>
        <strain evidence="5 6">DSM 23837</strain>
    </source>
</reference>
<keyword evidence="3" id="KW-0443">Lipid metabolism</keyword>
<name>A0ABT9WP87_9BACI</name>
<proteinExistence type="predicted"/>
<dbReference type="SUPFAM" id="SSF53474">
    <property type="entry name" value="alpha/beta-Hydrolases"/>
    <property type="match status" value="1"/>
</dbReference>
<evidence type="ECO:0000256" key="1">
    <source>
        <dbReference type="ARBA" id="ARBA00022801"/>
    </source>
</evidence>
<dbReference type="PANTHER" id="PTHR10272">
    <property type="entry name" value="PLATELET-ACTIVATING FACTOR ACETYLHYDROLASE"/>
    <property type="match status" value="1"/>
</dbReference>
<feature type="transmembrane region" description="Helical" evidence="4">
    <location>
        <begin position="52"/>
        <end position="72"/>
    </location>
</feature>
<dbReference type="GO" id="GO:0016787">
    <property type="term" value="F:hydrolase activity"/>
    <property type="evidence" value="ECO:0007669"/>
    <property type="project" value="UniProtKB-KW"/>
</dbReference>
<dbReference type="RefSeq" id="WP_307227114.1">
    <property type="nucleotide sequence ID" value="NZ_JAUSTT010000004.1"/>
</dbReference>
<keyword evidence="4" id="KW-0812">Transmembrane</keyword>
<keyword evidence="2" id="KW-0442">Lipid degradation</keyword>
<keyword evidence="1 5" id="KW-0378">Hydrolase</keyword>